<sequence>MIIIIQCLVLFVRQFSLYIRSRTVCLKSTYSLDDQVFIYPYEIHVYVYSVNEMTKAQTILIALSMVVLFSFNSVDGGAYMSHAALSRKGLKEERKLATSAPSPSARLSGLESSKTNGVNSNPESTNTDMSGAGPAYTPTTTITADSHRDLSVDQYRRIIHNNQIKP</sequence>
<evidence type="ECO:0000256" key="1">
    <source>
        <dbReference type="SAM" id="MobiDB-lite"/>
    </source>
</evidence>
<organism evidence="2 3">
    <name type="scientific">Urochloa decumbens</name>
    <dbReference type="NCBI Taxonomy" id="240449"/>
    <lineage>
        <taxon>Eukaryota</taxon>
        <taxon>Viridiplantae</taxon>
        <taxon>Streptophyta</taxon>
        <taxon>Embryophyta</taxon>
        <taxon>Tracheophyta</taxon>
        <taxon>Spermatophyta</taxon>
        <taxon>Magnoliopsida</taxon>
        <taxon>Liliopsida</taxon>
        <taxon>Poales</taxon>
        <taxon>Poaceae</taxon>
        <taxon>PACMAD clade</taxon>
        <taxon>Panicoideae</taxon>
        <taxon>Panicodae</taxon>
        <taxon>Paniceae</taxon>
        <taxon>Melinidinae</taxon>
        <taxon>Urochloa</taxon>
    </lineage>
</organism>
<name>A0ABC9CEF8_9POAL</name>
<evidence type="ECO:0000313" key="3">
    <source>
        <dbReference type="Proteomes" id="UP001497457"/>
    </source>
</evidence>
<feature type="compositionally biased region" description="Polar residues" evidence="1">
    <location>
        <begin position="110"/>
        <end position="129"/>
    </location>
</feature>
<dbReference type="AlphaFoldDB" id="A0ABC9CEF8"/>
<protein>
    <submittedName>
        <fullName evidence="2">Uncharacterized protein</fullName>
    </submittedName>
</protein>
<accession>A0ABC9CEF8</accession>
<dbReference type="Proteomes" id="UP001497457">
    <property type="component" value="Chromosome 29rd"/>
</dbReference>
<keyword evidence="3" id="KW-1185">Reference proteome</keyword>
<evidence type="ECO:0000313" key="2">
    <source>
        <dbReference type="EMBL" id="CAL5018174.1"/>
    </source>
</evidence>
<feature type="region of interest" description="Disordered" evidence="1">
    <location>
        <begin position="94"/>
        <end position="141"/>
    </location>
</feature>
<reference evidence="2" key="1">
    <citation type="submission" date="2024-10" db="EMBL/GenBank/DDBJ databases">
        <authorList>
            <person name="Ryan C."/>
        </authorList>
    </citation>
    <scope>NUCLEOTIDE SEQUENCE [LARGE SCALE GENOMIC DNA]</scope>
</reference>
<dbReference type="EMBL" id="OZ075139">
    <property type="protein sequence ID" value="CAL5018174.1"/>
    <property type="molecule type" value="Genomic_DNA"/>
</dbReference>
<proteinExistence type="predicted"/>
<gene>
    <name evidence="2" type="ORF">URODEC1_LOCUS74109</name>
</gene>